<gene>
    <name evidence="2" type="ORF">FHP24_04540</name>
</gene>
<organism evidence="2 3">
    <name type="scientific">Aliirhizobium smilacinae</name>
    <dbReference type="NCBI Taxonomy" id="1395944"/>
    <lineage>
        <taxon>Bacteria</taxon>
        <taxon>Pseudomonadati</taxon>
        <taxon>Pseudomonadota</taxon>
        <taxon>Alphaproteobacteria</taxon>
        <taxon>Hyphomicrobiales</taxon>
        <taxon>Rhizobiaceae</taxon>
        <taxon>Aliirhizobium</taxon>
    </lineage>
</organism>
<dbReference type="Pfam" id="PF13744">
    <property type="entry name" value="HTH_37"/>
    <property type="match status" value="1"/>
</dbReference>
<proteinExistence type="predicted"/>
<reference evidence="2 3" key="1">
    <citation type="submission" date="2019-06" db="EMBL/GenBank/DDBJ databases">
        <title>The draft genome of Rhizobium smilacinae PTYR-5.</title>
        <authorList>
            <person name="Liu L."/>
            <person name="Li L."/>
            <person name="Zhang X."/>
        </authorList>
    </citation>
    <scope>NUCLEOTIDE SEQUENCE [LARGE SCALE GENOMIC DNA]</scope>
    <source>
        <strain evidence="2 3">PTYR-5</strain>
    </source>
</reference>
<dbReference type="InterPro" id="IPR010982">
    <property type="entry name" value="Lambda_DNA-bd_dom_sf"/>
</dbReference>
<sequence length="105" mass="11429">MSDEDFAIVRGSGNIYADLGDPDADTKMIKARLAAEIIATLDRRKLTVREGEKLIGVTAADLSRIRNANLGRFTIDRLVRVLNALDRRVTIKISKTSATDNSAAA</sequence>
<keyword evidence="3" id="KW-1185">Reference proteome</keyword>
<dbReference type="GO" id="GO:0003677">
    <property type="term" value="F:DNA binding"/>
    <property type="evidence" value="ECO:0007669"/>
    <property type="project" value="InterPro"/>
</dbReference>
<feature type="domain" description="HigA2-like helix-turn-helix" evidence="1">
    <location>
        <begin position="15"/>
        <end position="94"/>
    </location>
</feature>
<dbReference type="Gene3D" id="1.10.260.40">
    <property type="entry name" value="lambda repressor-like DNA-binding domains"/>
    <property type="match status" value="1"/>
</dbReference>
<dbReference type="SUPFAM" id="SSF47413">
    <property type="entry name" value="lambda repressor-like DNA-binding domains"/>
    <property type="match status" value="1"/>
</dbReference>
<dbReference type="EMBL" id="VDMN01000001">
    <property type="protein sequence ID" value="TNM65538.1"/>
    <property type="molecule type" value="Genomic_DNA"/>
</dbReference>
<dbReference type="Proteomes" id="UP000311605">
    <property type="component" value="Unassembled WGS sequence"/>
</dbReference>
<dbReference type="InterPro" id="IPR039554">
    <property type="entry name" value="HigA2-like_HTH"/>
</dbReference>
<evidence type="ECO:0000313" key="3">
    <source>
        <dbReference type="Proteomes" id="UP000311605"/>
    </source>
</evidence>
<evidence type="ECO:0000313" key="2">
    <source>
        <dbReference type="EMBL" id="TNM65538.1"/>
    </source>
</evidence>
<dbReference type="OrthoDB" id="9795596at2"/>
<comment type="caution">
    <text evidence="2">The sequence shown here is derived from an EMBL/GenBank/DDBJ whole genome shotgun (WGS) entry which is preliminary data.</text>
</comment>
<dbReference type="AlphaFoldDB" id="A0A5C4XQE4"/>
<accession>A0A5C4XQE4</accession>
<name>A0A5C4XQE4_9HYPH</name>
<evidence type="ECO:0000259" key="1">
    <source>
        <dbReference type="Pfam" id="PF13744"/>
    </source>
</evidence>
<dbReference type="RefSeq" id="WP_139673468.1">
    <property type="nucleotide sequence ID" value="NZ_VDMN01000001.1"/>
</dbReference>
<protein>
    <submittedName>
        <fullName evidence="2">XRE family transcriptional regulator</fullName>
    </submittedName>
</protein>